<dbReference type="EMBL" id="CP009440">
    <property type="protein sequence ID" value="AJI52698.1"/>
    <property type="molecule type" value="Genomic_DNA"/>
</dbReference>
<evidence type="ECO:0000259" key="1">
    <source>
        <dbReference type="Pfam" id="PF00535"/>
    </source>
</evidence>
<keyword evidence="2" id="KW-0808">Transferase</keyword>
<feature type="domain" description="Glycosyltransferase 2-like" evidence="1">
    <location>
        <begin position="4"/>
        <end position="131"/>
    </location>
</feature>
<sequence>MKVSIITVCYNSAETIEKTIQSVISQSYQDIEYIIIDGGSYDGTLDILAKYRSKLSKVVSESDDGIYDAMNKGIALATGDIIGILNSDDCYSNSDVIYSVVSAFRQNDKDMLFADLKFVNDNDKILRYYSAKRFTPNRLKFGIMPPHPTLFVKKAIYQKYGVYRLDFKIAADYEIFVRFLLVNRLSYTYLNKCIINMLVGGVSTSNLQSKKIINQETIKALELNGIKANYLCISTKYVTKILEILKGRLLNYYKKN</sequence>
<dbReference type="GO" id="GO:0016758">
    <property type="term" value="F:hexosyltransferase activity"/>
    <property type="evidence" value="ECO:0007669"/>
    <property type="project" value="UniProtKB-ARBA"/>
</dbReference>
<dbReference type="CDD" id="cd06433">
    <property type="entry name" value="GT_2_WfgS_like"/>
    <property type="match status" value="1"/>
</dbReference>
<evidence type="ECO:0000313" key="2">
    <source>
        <dbReference type="EMBL" id="AJI52698.1"/>
    </source>
</evidence>
<protein>
    <submittedName>
        <fullName evidence="2">Glycosyl transferase 2 family protein</fullName>
    </submittedName>
</protein>
<gene>
    <name evidence="2" type="ORF">LA55_1622</name>
</gene>
<dbReference type="InterPro" id="IPR029044">
    <property type="entry name" value="Nucleotide-diphossugar_trans"/>
</dbReference>
<evidence type="ECO:0000313" key="3">
    <source>
        <dbReference type="Proteomes" id="UP000031830"/>
    </source>
</evidence>
<dbReference type="Pfam" id="PF00535">
    <property type="entry name" value="Glycos_transf_2"/>
    <property type="match status" value="1"/>
</dbReference>
<dbReference type="STRING" id="28110.KU46_42"/>
<dbReference type="AlphaFoldDB" id="A0A0B6D4V7"/>
<dbReference type="InterPro" id="IPR001173">
    <property type="entry name" value="Glyco_trans_2-like"/>
</dbReference>
<proteinExistence type="predicted"/>
<dbReference type="SUPFAM" id="SSF53448">
    <property type="entry name" value="Nucleotide-diphospho-sugar transferases"/>
    <property type="match status" value="1"/>
</dbReference>
<name>A0A0B6D4V7_9GAMM</name>
<reference evidence="2 3" key="1">
    <citation type="journal article" date="2015" name="Genome Announc.">
        <title>Genome sequencing of 18 francisella strains to aid in assay development and testing.</title>
        <authorList>
            <person name="Johnson S.L."/>
            <person name="Daligault H.E."/>
            <person name="Davenport K.W."/>
            <person name="Coyne S.R."/>
            <person name="Frey K.G."/>
            <person name="Koroleva G.I."/>
            <person name="Broomall S.M."/>
            <person name="Bishop-Lilly K.A."/>
            <person name="Bruce D.C."/>
            <person name="Chertkov O."/>
            <person name="Freitas T."/>
            <person name="Jaissle J."/>
            <person name="Ladner J.T."/>
            <person name="Rosenzweig C.N."/>
            <person name="Gibbons H.S."/>
            <person name="Palacios G.F."/>
            <person name="Redden C.L."/>
            <person name="Xu Y."/>
            <person name="Minogue T.D."/>
            <person name="Chain P.S."/>
        </authorList>
    </citation>
    <scope>NUCLEOTIDE SEQUENCE [LARGE SCALE GENOMIC DNA]</scope>
    <source>
        <strain evidence="2 3">GA01-2794</strain>
    </source>
</reference>
<dbReference type="RefSeq" id="WP_044526688.1">
    <property type="nucleotide sequence ID" value="NZ_CP009440.1"/>
</dbReference>
<dbReference type="Gene3D" id="3.90.550.10">
    <property type="entry name" value="Spore Coat Polysaccharide Biosynthesis Protein SpsA, Chain A"/>
    <property type="match status" value="1"/>
</dbReference>
<accession>A0A0B6D4V7</accession>
<dbReference type="KEGG" id="fpz:LA55_1622"/>
<dbReference type="PANTHER" id="PTHR22916:SF3">
    <property type="entry name" value="UDP-GLCNAC:BETAGAL BETA-1,3-N-ACETYLGLUCOSAMINYLTRANSFERASE-LIKE PROTEIN 1"/>
    <property type="match status" value="1"/>
</dbReference>
<dbReference type="PANTHER" id="PTHR22916">
    <property type="entry name" value="GLYCOSYLTRANSFERASE"/>
    <property type="match status" value="1"/>
</dbReference>
<organism evidence="2 3">
    <name type="scientific">Francisella philomiragia</name>
    <dbReference type="NCBI Taxonomy" id="28110"/>
    <lineage>
        <taxon>Bacteria</taxon>
        <taxon>Pseudomonadati</taxon>
        <taxon>Pseudomonadota</taxon>
        <taxon>Gammaproteobacteria</taxon>
        <taxon>Thiotrichales</taxon>
        <taxon>Francisellaceae</taxon>
        <taxon>Francisella</taxon>
    </lineage>
</organism>
<dbReference type="OrthoDB" id="396512at2"/>
<dbReference type="Proteomes" id="UP000031830">
    <property type="component" value="Chromosome"/>
</dbReference>